<dbReference type="Proteomes" id="UP000051660">
    <property type="component" value="Unassembled WGS sequence"/>
</dbReference>
<keyword evidence="1" id="KW-0812">Transmembrane</keyword>
<dbReference type="EMBL" id="LLYB01000128">
    <property type="protein sequence ID" value="KRR16300.1"/>
    <property type="molecule type" value="Genomic_DNA"/>
</dbReference>
<comment type="caution">
    <text evidence="2">The sequence shown here is derived from an EMBL/GenBank/DDBJ whole genome shotgun (WGS) entry which is preliminary data.</text>
</comment>
<evidence type="ECO:0000313" key="3">
    <source>
        <dbReference type="Proteomes" id="UP000051660"/>
    </source>
</evidence>
<dbReference type="RefSeq" id="WP_057862872.1">
    <property type="nucleotide sequence ID" value="NZ_LLYB01000128.1"/>
</dbReference>
<evidence type="ECO:0000256" key="1">
    <source>
        <dbReference type="SAM" id="Phobius"/>
    </source>
</evidence>
<protein>
    <submittedName>
        <fullName evidence="2">Uncharacterized protein</fullName>
    </submittedName>
</protein>
<keyword evidence="1" id="KW-0472">Membrane</keyword>
<evidence type="ECO:0000313" key="2">
    <source>
        <dbReference type="EMBL" id="KRR16300.1"/>
    </source>
</evidence>
<proteinExistence type="predicted"/>
<keyword evidence="1" id="KW-1133">Transmembrane helix</keyword>
<dbReference type="AlphaFoldDB" id="A0A0R3M8X8"/>
<name>A0A0R3M8X8_9BRAD</name>
<reference evidence="2 3" key="1">
    <citation type="submission" date="2014-03" db="EMBL/GenBank/DDBJ databases">
        <title>Bradyrhizobium valentinum sp. nov., isolated from effective nodules of Lupinus mariae-josephae, a lupine endemic of basic-lime soils in Eastern Spain.</title>
        <authorList>
            <person name="Duran D."/>
            <person name="Rey L."/>
            <person name="Navarro A."/>
            <person name="Busquets A."/>
            <person name="Imperial J."/>
            <person name="Ruiz-Argueso T."/>
        </authorList>
    </citation>
    <scope>NUCLEOTIDE SEQUENCE [LARGE SCALE GENOMIC DNA]</scope>
    <source>
        <strain evidence="2 3">CCBAU 23086</strain>
    </source>
</reference>
<feature type="transmembrane region" description="Helical" evidence="1">
    <location>
        <begin position="43"/>
        <end position="61"/>
    </location>
</feature>
<accession>A0A0R3M8X8</accession>
<gene>
    <name evidence="2" type="ORF">CQ14_33295</name>
</gene>
<feature type="transmembrane region" description="Helical" evidence="1">
    <location>
        <begin position="12"/>
        <end position="37"/>
    </location>
</feature>
<sequence length="68" mass="7589">MIDARKPRSSGNWLTVYGGPLLIGALSIAGLLSALLYEGLGRYFSWLTLGAPVALTAWFYARRKRQRF</sequence>
<organism evidence="2 3">
    <name type="scientific">Bradyrhizobium lablabi</name>
    <dbReference type="NCBI Taxonomy" id="722472"/>
    <lineage>
        <taxon>Bacteria</taxon>
        <taxon>Pseudomonadati</taxon>
        <taxon>Pseudomonadota</taxon>
        <taxon>Alphaproteobacteria</taxon>
        <taxon>Hyphomicrobiales</taxon>
        <taxon>Nitrobacteraceae</taxon>
        <taxon>Bradyrhizobium</taxon>
    </lineage>
</organism>
<dbReference type="OrthoDB" id="8242757at2"/>